<dbReference type="AlphaFoldDB" id="A0ABD0Y907"/>
<evidence type="ECO:0000313" key="1">
    <source>
        <dbReference type="EMBL" id="KAL1123737.1"/>
    </source>
</evidence>
<proteinExistence type="predicted"/>
<organism evidence="1 2">
    <name type="scientific">Ranatra chinensis</name>
    <dbReference type="NCBI Taxonomy" id="642074"/>
    <lineage>
        <taxon>Eukaryota</taxon>
        <taxon>Metazoa</taxon>
        <taxon>Ecdysozoa</taxon>
        <taxon>Arthropoda</taxon>
        <taxon>Hexapoda</taxon>
        <taxon>Insecta</taxon>
        <taxon>Pterygota</taxon>
        <taxon>Neoptera</taxon>
        <taxon>Paraneoptera</taxon>
        <taxon>Hemiptera</taxon>
        <taxon>Heteroptera</taxon>
        <taxon>Panheteroptera</taxon>
        <taxon>Nepomorpha</taxon>
        <taxon>Nepidae</taxon>
        <taxon>Ranatrinae</taxon>
        <taxon>Ranatra</taxon>
    </lineage>
</organism>
<accession>A0ABD0Y907</accession>
<evidence type="ECO:0000313" key="2">
    <source>
        <dbReference type="Proteomes" id="UP001558652"/>
    </source>
</evidence>
<dbReference type="EMBL" id="JBFDAA010000011">
    <property type="protein sequence ID" value="KAL1123737.1"/>
    <property type="molecule type" value="Genomic_DNA"/>
</dbReference>
<protein>
    <submittedName>
        <fullName evidence="1">Uncharacterized protein</fullName>
    </submittedName>
</protein>
<reference evidence="1 2" key="1">
    <citation type="submission" date="2024-07" db="EMBL/GenBank/DDBJ databases">
        <title>Chromosome-level genome assembly of the water stick insect Ranatra chinensis (Heteroptera: Nepidae).</title>
        <authorList>
            <person name="Liu X."/>
        </authorList>
    </citation>
    <scope>NUCLEOTIDE SEQUENCE [LARGE SCALE GENOMIC DNA]</scope>
    <source>
        <strain evidence="1">Cailab_2021Rc</strain>
        <tissue evidence="1">Muscle</tissue>
    </source>
</reference>
<name>A0ABD0Y907_9HEMI</name>
<sequence length="199" mass="23833">MWRKRTNTEVYDLLKDNSVFKFIKINRLLWLGHMYRMGDLELPKRVLFNDPIGRRSFGRPKLLWSDDVMTDCRFRGQRNWRVVASDRAEWRSLLLRPTKNYYDDLLRKNHYNENLIKKISTGFMSFIMEVVAKYTVSRKAYELYWSAPSLSPSAYRYLPLNEITLVLNKSTSKEFLVYNNTLYIPSSDANNYIQRFITV</sequence>
<keyword evidence="2" id="KW-1185">Reference proteome</keyword>
<comment type="caution">
    <text evidence="1">The sequence shown here is derived from an EMBL/GenBank/DDBJ whole genome shotgun (WGS) entry which is preliminary data.</text>
</comment>
<dbReference type="Proteomes" id="UP001558652">
    <property type="component" value="Unassembled WGS sequence"/>
</dbReference>
<gene>
    <name evidence="1" type="ORF">AAG570_001510</name>
</gene>